<organism evidence="11 12">
    <name type="scientific">Algoriphagus boseongensis</name>
    <dbReference type="NCBI Taxonomy" id="1442587"/>
    <lineage>
        <taxon>Bacteria</taxon>
        <taxon>Pseudomonadati</taxon>
        <taxon>Bacteroidota</taxon>
        <taxon>Cytophagia</taxon>
        <taxon>Cytophagales</taxon>
        <taxon>Cyclobacteriaceae</taxon>
        <taxon>Algoriphagus</taxon>
    </lineage>
</organism>
<dbReference type="GO" id="GO:0005886">
    <property type="term" value="C:plasma membrane"/>
    <property type="evidence" value="ECO:0007669"/>
    <property type="project" value="TreeGrafter"/>
</dbReference>
<dbReference type="GO" id="GO:0005524">
    <property type="term" value="F:ATP binding"/>
    <property type="evidence" value="ECO:0007669"/>
    <property type="project" value="UniProtKB-KW"/>
</dbReference>
<dbReference type="InterPro" id="IPR050445">
    <property type="entry name" value="Bact_polysacc_biosynth/exp"/>
</dbReference>
<keyword evidence="9" id="KW-0472">Membrane</keyword>
<dbReference type="OrthoDB" id="9794577at2"/>
<dbReference type="InterPro" id="IPR005702">
    <property type="entry name" value="Wzc-like_C"/>
</dbReference>
<comment type="catalytic activity">
    <reaction evidence="8">
        <text>L-tyrosyl-[protein] + ATP = O-phospho-L-tyrosyl-[protein] + ADP + H(+)</text>
        <dbReference type="Rhea" id="RHEA:10596"/>
        <dbReference type="Rhea" id="RHEA-COMP:10136"/>
        <dbReference type="Rhea" id="RHEA-COMP:20101"/>
        <dbReference type="ChEBI" id="CHEBI:15378"/>
        <dbReference type="ChEBI" id="CHEBI:30616"/>
        <dbReference type="ChEBI" id="CHEBI:46858"/>
        <dbReference type="ChEBI" id="CHEBI:61978"/>
        <dbReference type="ChEBI" id="CHEBI:456216"/>
        <dbReference type="EC" id="2.7.10.2"/>
    </reaction>
</comment>
<feature type="transmembrane region" description="Helical" evidence="9">
    <location>
        <begin position="36"/>
        <end position="53"/>
    </location>
</feature>
<comment type="caution">
    <text evidence="11">The sequence shown here is derived from an EMBL/GenBank/DDBJ whole genome shotgun (WGS) entry which is preliminary data.</text>
</comment>
<protein>
    <recommendedName>
        <fullName evidence="2">non-specific protein-tyrosine kinase</fullName>
        <ecNumber evidence="2">2.7.10.2</ecNumber>
    </recommendedName>
</protein>
<dbReference type="RefSeq" id="WP_133553667.1">
    <property type="nucleotide sequence ID" value="NZ_SNYF01000005.1"/>
</dbReference>
<evidence type="ECO:0000313" key="11">
    <source>
        <dbReference type="EMBL" id="TDQ19399.1"/>
    </source>
</evidence>
<dbReference type="Gene3D" id="3.40.50.300">
    <property type="entry name" value="P-loop containing nucleotide triphosphate hydrolases"/>
    <property type="match status" value="1"/>
</dbReference>
<reference evidence="11 12" key="1">
    <citation type="submission" date="2019-03" db="EMBL/GenBank/DDBJ databases">
        <title>Genomic Encyclopedia of Type Strains, Phase III (KMG-III): the genomes of soil and plant-associated and newly described type strains.</title>
        <authorList>
            <person name="Whitman W."/>
        </authorList>
    </citation>
    <scope>NUCLEOTIDE SEQUENCE [LARGE SCALE GENOMIC DNA]</scope>
    <source>
        <strain evidence="11 12">CECT 8446</strain>
    </source>
</reference>
<proteinExistence type="inferred from homology"/>
<evidence type="ECO:0000256" key="1">
    <source>
        <dbReference type="ARBA" id="ARBA00007316"/>
    </source>
</evidence>
<dbReference type="CDD" id="cd05387">
    <property type="entry name" value="BY-kinase"/>
    <property type="match status" value="1"/>
</dbReference>
<evidence type="ECO:0000259" key="10">
    <source>
        <dbReference type="Pfam" id="PF13614"/>
    </source>
</evidence>
<evidence type="ECO:0000256" key="3">
    <source>
        <dbReference type="ARBA" id="ARBA00022679"/>
    </source>
</evidence>
<gene>
    <name evidence="11" type="ORF">DFQ04_1220</name>
</gene>
<dbReference type="GO" id="GO:0004715">
    <property type="term" value="F:non-membrane spanning protein tyrosine kinase activity"/>
    <property type="evidence" value="ECO:0007669"/>
    <property type="project" value="UniProtKB-EC"/>
</dbReference>
<comment type="similarity">
    <text evidence="1">Belongs to the CpsD/CapB family.</text>
</comment>
<dbReference type="PANTHER" id="PTHR32309">
    <property type="entry name" value="TYROSINE-PROTEIN KINASE"/>
    <property type="match status" value="1"/>
</dbReference>
<dbReference type="AlphaFoldDB" id="A0A4R6TB12"/>
<feature type="transmembrane region" description="Helical" evidence="9">
    <location>
        <begin position="515"/>
        <end position="532"/>
    </location>
</feature>
<dbReference type="EMBL" id="SNYF01000005">
    <property type="protein sequence ID" value="TDQ19399.1"/>
    <property type="molecule type" value="Genomic_DNA"/>
</dbReference>
<dbReference type="InterPro" id="IPR025669">
    <property type="entry name" value="AAA_dom"/>
</dbReference>
<evidence type="ECO:0000256" key="5">
    <source>
        <dbReference type="ARBA" id="ARBA00022777"/>
    </source>
</evidence>
<accession>A0A4R6TB12</accession>
<dbReference type="InterPro" id="IPR027417">
    <property type="entry name" value="P-loop_NTPase"/>
</dbReference>
<keyword evidence="12" id="KW-1185">Reference proteome</keyword>
<sequence>MNVSSNDNSDYPKIPVVIQKEEDFNFKAFLSKLFSFWPWILIGGILGFSVSFTKNIFESPVYLVEGTLVIKDEVPSSDFFTPGGFGYGYSNMDEELGILKSYSLAEQTVKEMNLNVRYFVKDRVNIAQIYGNTPIFLNYRKDKPMLVGGMFKLKVLDSKRFELTVISEGFSFYDPRNPLNSRKIDAVNLPNSIFSFNEPIILLELFEFSVSQISSIPGDEILFSFQDNASLAREMRGKINAKTQEKYSSIITLSMITPLPKMGEDYINQLMRTYLNRELQEKNLAVENTIKFITDQLKGISDSLQYSENRLQLYRSENKIFNLSEEGSAIFEKLEDIEKQKSEAQLNLKYLNTLKTYVNKNQLGDWSAPSMVGISDPILISLVENISSLRTEQQRLKANFSEQTPAVKDINSRIENAQKALDDNLKSAILSNENILAELNRRILEIESEIRTLPETERNLIGIQRQFTINENIYIYLLQKKAEAEITLASNLPKNVILDQAQTVGQIGPNKNKNLFFGLVLGLLIPITLIALKEYLNNKIEDPNELEKLIKVPLIGIIGRNTSSDKLPVINSPRSPITESFRSLRADLAYLSPHKDKLCILVTSPISGEGKTFLSVNLASVFSLMGKKTILLGLDLRKPRIAQDFNLTNDKGMSTCLISDISWKEVVKSSGHENLDIILSGPIPPNPAELLLQDRFTDIISEIKENYDIVVFDCPPVGLVSETKQLFAFSDINFFIFRQGFSDKGNVQILNNLVEKGGVTKIYGILNDVHMDKGYGYGYAYAYGNGYGYHQDKKLPRWKRFLRIKN</sequence>
<dbReference type="SUPFAM" id="SSF52540">
    <property type="entry name" value="P-loop containing nucleoside triphosphate hydrolases"/>
    <property type="match status" value="1"/>
</dbReference>
<keyword evidence="5" id="KW-0418">Kinase</keyword>
<keyword evidence="9" id="KW-0812">Transmembrane</keyword>
<keyword evidence="6" id="KW-0067">ATP-binding</keyword>
<feature type="domain" description="AAA" evidence="10">
    <location>
        <begin position="608"/>
        <end position="751"/>
    </location>
</feature>
<keyword evidence="9" id="KW-1133">Transmembrane helix</keyword>
<evidence type="ECO:0000256" key="9">
    <source>
        <dbReference type="SAM" id="Phobius"/>
    </source>
</evidence>
<evidence type="ECO:0000256" key="6">
    <source>
        <dbReference type="ARBA" id="ARBA00022840"/>
    </source>
</evidence>
<keyword evidence="4" id="KW-0547">Nucleotide-binding</keyword>
<evidence type="ECO:0000256" key="8">
    <source>
        <dbReference type="ARBA" id="ARBA00051245"/>
    </source>
</evidence>
<dbReference type="EC" id="2.7.10.2" evidence="2"/>
<evidence type="ECO:0000256" key="7">
    <source>
        <dbReference type="ARBA" id="ARBA00023137"/>
    </source>
</evidence>
<keyword evidence="3" id="KW-0808">Transferase</keyword>
<evidence type="ECO:0000256" key="2">
    <source>
        <dbReference type="ARBA" id="ARBA00011903"/>
    </source>
</evidence>
<dbReference type="NCBIfam" id="TIGR01007">
    <property type="entry name" value="eps_fam"/>
    <property type="match status" value="1"/>
</dbReference>
<dbReference type="Pfam" id="PF13614">
    <property type="entry name" value="AAA_31"/>
    <property type="match status" value="1"/>
</dbReference>
<dbReference type="Proteomes" id="UP000294535">
    <property type="component" value="Unassembled WGS sequence"/>
</dbReference>
<evidence type="ECO:0000313" key="12">
    <source>
        <dbReference type="Proteomes" id="UP000294535"/>
    </source>
</evidence>
<name>A0A4R6TB12_9BACT</name>
<evidence type="ECO:0000256" key="4">
    <source>
        <dbReference type="ARBA" id="ARBA00022741"/>
    </source>
</evidence>
<dbReference type="PANTHER" id="PTHR32309:SF13">
    <property type="entry name" value="FERRIC ENTEROBACTIN TRANSPORT PROTEIN FEPE"/>
    <property type="match status" value="1"/>
</dbReference>
<keyword evidence="7" id="KW-0829">Tyrosine-protein kinase</keyword>